<evidence type="ECO:0000313" key="3">
    <source>
        <dbReference type="Proteomes" id="UP000657592"/>
    </source>
</evidence>
<name>A0A917ML58_9MICO</name>
<dbReference type="Proteomes" id="UP000657592">
    <property type="component" value="Unassembled WGS sequence"/>
</dbReference>
<dbReference type="InterPro" id="IPR052934">
    <property type="entry name" value="Methyl-DNA_Rec/Restrict_Enz"/>
</dbReference>
<reference evidence="2" key="2">
    <citation type="submission" date="2020-09" db="EMBL/GenBank/DDBJ databases">
        <authorList>
            <person name="Sun Q."/>
            <person name="Zhou Y."/>
        </authorList>
    </citation>
    <scope>NUCLEOTIDE SEQUENCE</scope>
    <source>
        <strain evidence="2">CGMCC 1.15794</strain>
    </source>
</reference>
<dbReference type="PANTHER" id="PTHR37291:SF1">
    <property type="entry name" value="TYPE IV METHYL-DIRECTED RESTRICTION ENZYME ECOKMCRB SUBUNIT"/>
    <property type="match status" value="1"/>
</dbReference>
<feature type="domain" description="AAA+ ATPase" evidence="1">
    <location>
        <begin position="491"/>
        <end position="651"/>
    </location>
</feature>
<dbReference type="GO" id="GO:0016887">
    <property type="term" value="F:ATP hydrolysis activity"/>
    <property type="evidence" value="ECO:0007669"/>
    <property type="project" value="InterPro"/>
</dbReference>
<organism evidence="2 3">
    <name type="scientific">Microbacterium album</name>
    <dbReference type="NCBI Taxonomy" id="2053191"/>
    <lineage>
        <taxon>Bacteria</taxon>
        <taxon>Bacillati</taxon>
        <taxon>Actinomycetota</taxon>
        <taxon>Actinomycetes</taxon>
        <taxon>Micrococcales</taxon>
        <taxon>Microbacteriaceae</taxon>
        <taxon>Microbacterium</taxon>
    </lineage>
</organism>
<comment type="caution">
    <text evidence="2">The sequence shown here is derived from an EMBL/GenBank/DDBJ whole genome shotgun (WGS) entry which is preliminary data.</text>
</comment>
<dbReference type="CDD" id="cd00009">
    <property type="entry name" value="AAA"/>
    <property type="match status" value="1"/>
</dbReference>
<accession>A0A917ML58</accession>
<dbReference type="PANTHER" id="PTHR37291">
    <property type="entry name" value="5-METHYLCYTOSINE-SPECIFIC RESTRICTION ENZYME B"/>
    <property type="match status" value="1"/>
</dbReference>
<dbReference type="SMART" id="SM00382">
    <property type="entry name" value="AAA"/>
    <property type="match status" value="1"/>
</dbReference>
<reference evidence="2" key="1">
    <citation type="journal article" date="2014" name="Int. J. Syst. Evol. Microbiol.">
        <title>Complete genome sequence of Corynebacterium casei LMG S-19264T (=DSM 44701T), isolated from a smear-ripened cheese.</title>
        <authorList>
            <consortium name="US DOE Joint Genome Institute (JGI-PGF)"/>
            <person name="Walter F."/>
            <person name="Albersmeier A."/>
            <person name="Kalinowski J."/>
            <person name="Ruckert C."/>
        </authorList>
    </citation>
    <scope>NUCLEOTIDE SEQUENCE</scope>
    <source>
        <strain evidence="2">CGMCC 1.15794</strain>
    </source>
</reference>
<dbReference type="EMBL" id="BMJY01000002">
    <property type="protein sequence ID" value="GGH38591.1"/>
    <property type="molecule type" value="Genomic_DNA"/>
</dbReference>
<dbReference type="Pfam" id="PF07728">
    <property type="entry name" value="AAA_5"/>
    <property type="match status" value="1"/>
</dbReference>
<protein>
    <recommendedName>
        <fullName evidence="1">AAA+ ATPase domain-containing protein</fullName>
    </recommendedName>
</protein>
<sequence length="750" mass="84054">MQCVTDALAPFDVSSEVSTSRPTQEMTLARQVGEVITHMLGDGRSVLDPETRIWTADAAQELRARVEDNPVVGTDQGQWDKLDKQLQDAPREVVLLAAELVLLREHPLRSALPDTRRAHVERVLSHLDRPVTLSETVSTWLARPAGTAGFEPGSWYNGAMWRHLIWAATFVLHWEGLPEEAREAARLDPWRLQQEMLDSGDDRSDIRNTLQFLARPDAFEPISSARMKARIRDGLANRIDGATGDDPVSIDRNLLAIRAALAGDATTPFHFWTPGIRELWDPASTETEPPQAGGGTLAEPRRRHFWLYSPGPQASEWGEFSANGIMAIGWDALDDLATYPDREAIRAALDPEGTEGSLKNAVLAVWQFQNDIAVGDIVYAKRGRREIVGRGEVISAARYEPERAAYKHVRSVRWTHVGAWEHPGDAVTKTLTDITAVHDYVESLESLFTDEPEPAPPAAPASIPAYDRKAFLREVYISDEQYERLHGLVARKKNVILAGPPGVGKTFAAKRLAYAMMGAQDPSRVEMVQFHQSSSYEDFMMGYRPTESGGFVLTEGPFYRFCEEARADDERRPYFFIIDEINRGNMSKIFGELLMLIEADKRGQGLRLLYKNETFAVPKNVHILGMMNTADRSLAVLDYALRRRFGFFEMRPGFKSAGFVRWQEEADNPTLDNLVTAILELNEAIADDPALGQGFAIGHSFLSRPADSAADDLWLQSVVEDELIPLLDEYWFDEPARAEEWSQRLRAALT</sequence>
<dbReference type="AlphaFoldDB" id="A0A917ML58"/>
<proteinExistence type="predicted"/>
<keyword evidence="3" id="KW-1185">Reference proteome</keyword>
<dbReference type="InterPro" id="IPR027417">
    <property type="entry name" value="P-loop_NTPase"/>
</dbReference>
<dbReference type="InterPro" id="IPR003593">
    <property type="entry name" value="AAA+_ATPase"/>
</dbReference>
<evidence type="ECO:0000259" key="1">
    <source>
        <dbReference type="SMART" id="SM00382"/>
    </source>
</evidence>
<dbReference type="GO" id="GO:0005524">
    <property type="term" value="F:ATP binding"/>
    <property type="evidence" value="ECO:0007669"/>
    <property type="project" value="InterPro"/>
</dbReference>
<dbReference type="Gene3D" id="3.40.50.300">
    <property type="entry name" value="P-loop containing nucleotide triphosphate hydrolases"/>
    <property type="match status" value="1"/>
</dbReference>
<gene>
    <name evidence="2" type="ORF">GCM10010921_09270</name>
</gene>
<evidence type="ECO:0000313" key="2">
    <source>
        <dbReference type="EMBL" id="GGH38591.1"/>
    </source>
</evidence>
<dbReference type="InterPro" id="IPR011704">
    <property type="entry name" value="ATPase_dyneun-rel_AAA"/>
</dbReference>
<dbReference type="SUPFAM" id="SSF52540">
    <property type="entry name" value="P-loop containing nucleoside triphosphate hydrolases"/>
    <property type="match status" value="1"/>
</dbReference>